<protein>
    <submittedName>
        <fullName evidence="2">Uncharacterized protein</fullName>
    </submittedName>
</protein>
<proteinExistence type="predicted"/>
<reference evidence="2" key="1">
    <citation type="submission" date="2021-01" db="EMBL/GenBank/DDBJ databases">
        <authorList>
            <person name="Corre E."/>
            <person name="Pelletier E."/>
            <person name="Niang G."/>
            <person name="Scheremetjew M."/>
            <person name="Finn R."/>
            <person name="Kale V."/>
            <person name="Holt S."/>
            <person name="Cochrane G."/>
            <person name="Meng A."/>
            <person name="Brown T."/>
            <person name="Cohen L."/>
        </authorList>
    </citation>
    <scope>NUCLEOTIDE SEQUENCE</scope>
    <source>
        <strain evidence="2">CCMP645</strain>
    </source>
</reference>
<dbReference type="AlphaFoldDB" id="A0A7S4ETL2"/>
<sequence>MLHSRTSIEWRQNSALRSSLSLIEAGSVEVPSSLTWRSMGAGNELLQQLDEYLRWPRDIDSSRRSGFPGKDQWAAPESVGLHRPTDKVRSESVDRKFIE</sequence>
<feature type="compositionally biased region" description="Basic and acidic residues" evidence="1">
    <location>
        <begin position="83"/>
        <end position="99"/>
    </location>
</feature>
<name>A0A7S4ETL2_CHRCT</name>
<gene>
    <name evidence="2" type="ORF">PCAR00345_LOCUS4525</name>
</gene>
<feature type="region of interest" description="Disordered" evidence="1">
    <location>
        <begin position="61"/>
        <end position="99"/>
    </location>
</feature>
<accession>A0A7S4ETL2</accession>
<evidence type="ECO:0000313" key="2">
    <source>
        <dbReference type="EMBL" id="CAE0751940.1"/>
    </source>
</evidence>
<dbReference type="EMBL" id="HBIZ01007847">
    <property type="protein sequence ID" value="CAE0751940.1"/>
    <property type="molecule type" value="Transcribed_RNA"/>
</dbReference>
<evidence type="ECO:0000256" key="1">
    <source>
        <dbReference type="SAM" id="MobiDB-lite"/>
    </source>
</evidence>
<organism evidence="2">
    <name type="scientific">Chrysotila carterae</name>
    <name type="common">Marine alga</name>
    <name type="synonym">Syracosphaera carterae</name>
    <dbReference type="NCBI Taxonomy" id="13221"/>
    <lineage>
        <taxon>Eukaryota</taxon>
        <taxon>Haptista</taxon>
        <taxon>Haptophyta</taxon>
        <taxon>Prymnesiophyceae</taxon>
        <taxon>Isochrysidales</taxon>
        <taxon>Isochrysidaceae</taxon>
        <taxon>Chrysotila</taxon>
    </lineage>
</organism>